<dbReference type="SUPFAM" id="SSF88713">
    <property type="entry name" value="Glycoside hydrolase/deacetylase"/>
    <property type="match status" value="1"/>
</dbReference>
<feature type="transmembrane region" description="Helical" evidence="3">
    <location>
        <begin position="24"/>
        <end position="46"/>
    </location>
</feature>
<gene>
    <name evidence="5" type="ORF">DOK78_000363</name>
</gene>
<dbReference type="Pfam" id="PF01522">
    <property type="entry name" value="Polysacc_deac_1"/>
    <property type="match status" value="1"/>
</dbReference>
<dbReference type="InterPro" id="IPR050248">
    <property type="entry name" value="Polysacc_deacetylase_ArnD"/>
</dbReference>
<dbReference type="InterPro" id="IPR011330">
    <property type="entry name" value="Glyco_hydro/deAcase_b/a-brl"/>
</dbReference>
<dbReference type="EMBL" id="CP147251">
    <property type="protein sequence ID" value="WYJ75775.1"/>
    <property type="molecule type" value="Genomic_DNA"/>
</dbReference>
<keyword evidence="2" id="KW-0378">Hydrolase</keyword>
<evidence type="ECO:0000256" key="2">
    <source>
        <dbReference type="ARBA" id="ARBA00022801"/>
    </source>
</evidence>
<keyword evidence="3" id="KW-0812">Transmembrane</keyword>
<protein>
    <submittedName>
        <fullName evidence="5">Peptidoglycan-N-acetylglucosamine deacetylase</fullName>
    </submittedName>
</protein>
<organism evidence="5 6">
    <name type="scientific">Candidatus Enterococcus lowellii</name>
    <dbReference type="NCBI Taxonomy" id="2230877"/>
    <lineage>
        <taxon>Bacteria</taxon>
        <taxon>Bacillati</taxon>
        <taxon>Bacillota</taxon>
        <taxon>Bacilli</taxon>
        <taxon>Lactobacillales</taxon>
        <taxon>Enterococcaceae</taxon>
        <taxon>Enterococcus</taxon>
    </lineage>
</organism>
<keyword evidence="1" id="KW-0479">Metal-binding</keyword>
<reference evidence="5 6" key="1">
    <citation type="submission" date="2021-03" db="EMBL/GenBank/DDBJ databases">
        <authorList>
            <person name="Gilmore M.S."/>
            <person name="Schwartzman J."/>
            <person name="Van Tyne D."/>
            <person name="Martin M."/>
            <person name="Earl A.M."/>
            <person name="Manson A.L."/>
            <person name="Straub T."/>
            <person name="Salamzade R."/>
            <person name="Saavedra J."/>
            <person name="Lebreton F."/>
            <person name="Prichula J."/>
            <person name="Schaufler K."/>
            <person name="Gaca A."/>
            <person name="Sgardioli B."/>
            <person name="Wagenaar J."/>
            <person name="Strong T."/>
        </authorList>
    </citation>
    <scope>NUCLEOTIDE SEQUENCE [LARGE SCALE GENOMIC DNA]</scope>
    <source>
        <strain evidence="5 6">DIV2402</strain>
    </source>
</reference>
<dbReference type="RefSeq" id="WP_207941852.1">
    <property type="nucleotide sequence ID" value="NZ_CP147251.1"/>
</dbReference>
<accession>A0ABZ2SJW8</accession>
<dbReference type="Gene3D" id="3.20.20.370">
    <property type="entry name" value="Glycoside hydrolase/deacetylase"/>
    <property type="match status" value="1"/>
</dbReference>
<dbReference type="PANTHER" id="PTHR10587:SF133">
    <property type="entry name" value="CHITIN DEACETYLASE 1-RELATED"/>
    <property type="match status" value="1"/>
</dbReference>
<dbReference type="PROSITE" id="PS51677">
    <property type="entry name" value="NODB"/>
    <property type="match status" value="1"/>
</dbReference>
<name>A0ABZ2SJW8_9ENTE</name>
<keyword evidence="3" id="KW-1133">Transmembrane helix</keyword>
<evidence type="ECO:0000259" key="4">
    <source>
        <dbReference type="PROSITE" id="PS51677"/>
    </source>
</evidence>
<keyword evidence="6" id="KW-1185">Reference proteome</keyword>
<dbReference type="InterPro" id="IPR002509">
    <property type="entry name" value="NODB_dom"/>
</dbReference>
<evidence type="ECO:0000256" key="3">
    <source>
        <dbReference type="SAM" id="Phobius"/>
    </source>
</evidence>
<evidence type="ECO:0000313" key="5">
    <source>
        <dbReference type="EMBL" id="WYJ75775.1"/>
    </source>
</evidence>
<dbReference type="Proteomes" id="UP000664701">
    <property type="component" value="Chromosome"/>
</dbReference>
<feature type="domain" description="NodB homology" evidence="4">
    <location>
        <begin position="286"/>
        <end position="460"/>
    </location>
</feature>
<proteinExistence type="predicted"/>
<dbReference type="PANTHER" id="PTHR10587">
    <property type="entry name" value="GLYCOSYL TRANSFERASE-RELATED"/>
    <property type="match status" value="1"/>
</dbReference>
<evidence type="ECO:0000313" key="6">
    <source>
        <dbReference type="Proteomes" id="UP000664701"/>
    </source>
</evidence>
<evidence type="ECO:0000256" key="1">
    <source>
        <dbReference type="ARBA" id="ARBA00022723"/>
    </source>
</evidence>
<reference evidence="5 6" key="2">
    <citation type="submission" date="2024-03" db="EMBL/GenBank/DDBJ databases">
        <title>The Genome Sequence of Enterococcus sp. DIV2402.</title>
        <authorList>
            <consortium name="The Broad Institute Genomics Platform"/>
            <consortium name="The Broad Institute Microbial Omics Core"/>
            <consortium name="The Broad Institute Genomic Center for Infectious Diseases"/>
            <person name="Earl A."/>
            <person name="Manson A."/>
            <person name="Gilmore M."/>
            <person name="Schwartman J."/>
            <person name="Shea T."/>
            <person name="Abouelleil A."/>
            <person name="Cao P."/>
            <person name="Chapman S."/>
            <person name="Cusick C."/>
            <person name="Young S."/>
            <person name="Neafsey D."/>
            <person name="Nusbaum C."/>
            <person name="Birren B."/>
        </authorList>
    </citation>
    <scope>NUCLEOTIDE SEQUENCE [LARGE SCALE GENOMIC DNA]</scope>
    <source>
        <strain evidence="5 6">DIV2402</strain>
    </source>
</reference>
<sequence length="485" mass="55246">MTTENTNNRRSNRHSGQSPKKLPYFLWIAFLSCLLIIVSGGTYVVYGKIQEQQLQEKLDEETTNLVAEIEQEQEKNGVVSEKKERNNDNIKEILYIPKEEKELPYENTEEQLTHLMKQERKKLKHPKQAIVVGCVEKQKRTDHLATYALNVETYDWESNEQTFKKENERTEKSIYINTDTGEEITSKALIGSKANLLAIQQVIQQKLLDDAEKPQDILDAVLDLPRIKFENATYTPEHLEIALPKNKTGVDKLTLDYSDVQSFIQTDLVDPSQLSEETTALDPNKKYVSLTFDDGPGGDTTPRLLQLLAEKDVKATFFMLGQMAEEFPQIVKDVHEQGHEIASHSYSHPQLNAIPKDKLKEQVRLTDKAIYNAAGILPRTLRPPYGAISPESAEVIGKPIIQWDIDSYDWDSKNTQAVIDRVNQTAFEGGIILMHDIHPTTIDAVGTVIDNLRAQGYEFVTTSQLLEQKEKPLYQYFGQTDAREI</sequence>
<keyword evidence="3" id="KW-0472">Membrane</keyword>